<gene>
    <name evidence="5" type="ORF">LUZ63_008676</name>
</gene>
<dbReference type="FunFam" id="1.25.40.10:FF:000285">
    <property type="entry name" value="Pentatricopeptide repeat-containing protein, chloroplastic"/>
    <property type="match status" value="2"/>
</dbReference>
<proteinExistence type="predicted"/>
<dbReference type="Proteomes" id="UP001151287">
    <property type="component" value="Unassembled WGS sequence"/>
</dbReference>
<dbReference type="OrthoDB" id="185373at2759"/>
<evidence type="ECO:0000313" key="6">
    <source>
        <dbReference type="Proteomes" id="UP001151287"/>
    </source>
</evidence>
<dbReference type="PROSITE" id="PS51375">
    <property type="entry name" value="PPR"/>
    <property type="match status" value="5"/>
</dbReference>
<dbReference type="NCBIfam" id="TIGR00756">
    <property type="entry name" value="PPR"/>
    <property type="match status" value="4"/>
</dbReference>
<keyword evidence="1" id="KW-0677">Repeat</keyword>
<evidence type="ECO:0000256" key="4">
    <source>
        <dbReference type="SAM" id="MobiDB-lite"/>
    </source>
</evidence>
<feature type="repeat" description="PPR" evidence="3">
    <location>
        <begin position="249"/>
        <end position="283"/>
    </location>
</feature>
<evidence type="ECO:0000256" key="1">
    <source>
        <dbReference type="ARBA" id="ARBA00022737"/>
    </source>
</evidence>
<evidence type="ECO:0000256" key="3">
    <source>
        <dbReference type="PROSITE-ProRule" id="PRU00708"/>
    </source>
</evidence>
<dbReference type="Gene3D" id="1.25.40.10">
    <property type="entry name" value="Tetratricopeptide repeat domain"/>
    <property type="match status" value="5"/>
</dbReference>
<evidence type="ECO:0008006" key="7">
    <source>
        <dbReference type="Google" id="ProtNLM"/>
    </source>
</evidence>
<dbReference type="FunFam" id="1.25.40.10:FF:000730">
    <property type="entry name" value="Pentatricopeptide repeat-containing protein, chloroplastic"/>
    <property type="match status" value="1"/>
</dbReference>
<dbReference type="PANTHER" id="PTHR47926">
    <property type="entry name" value="PENTATRICOPEPTIDE REPEAT-CONTAINING PROTEIN"/>
    <property type="match status" value="1"/>
</dbReference>
<feature type="repeat" description="PPR" evidence="3">
    <location>
        <begin position="451"/>
        <end position="485"/>
    </location>
</feature>
<reference evidence="5" key="1">
    <citation type="journal article" date="2022" name="Cell">
        <title>Repeat-based holocentromeres influence genome architecture and karyotype evolution.</title>
        <authorList>
            <person name="Hofstatter P.G."/>
            <person name="Thangavel G."/>
            <person name="Lux T."/>
            <person name="Neumann P."/>
            <person name="Vondrak T."/>
            <person name="Novak P."/>
            <person name="Zhang M."/>
            <person name="Costa L."/>
            <person name="Castellani M."/>
            <person name="Scott A."/>
            <person name="Toegelov H."/>
            <person name="Fuchs J."/>
            <person name="Mata-Sucre Y."/>
            <person name="Dias Y."/>
            <person name="Vanzela A.L.L."/>
            <person name="Huettel B."/>
            <person name="Almeida C.C.S."/>
            <person name="Simkova H."/>
            <person name="Souza G."/>
            <person name="Pedrosa-Harand A."/>
            <person name="Macas J."/>
            <person name="Mayer K.F.X."/>
            <person name="Houben A."/>
            <person name="Marques A."/>
        </authorList>
    </citation>
    <scope>NUCLEOTIDE SEQUENCE</scope>
    <source>
        <strain evidence="5">RhyBre1mFocal</strain>
    </source>
</reference>
<feature type="region of interest" description="Disordered" evidence="4">
    <location>
        <begin position="1"/>
        <end position="22"/>
    </location>
</feature>
<dbReference type="Pfam" id="PF01535">
    <property type="entry name" value="PPR"/>
    <property type="match status" value="5"/>
</dbReference>
<feature type="repeat" description="PPR" evidence="3">
    <location>
        <begin position="149"/>
        <end position="183"/>
    </location>
</feature>
<comment type="caution">
    <text evidence="5">The sequence shown here is derived from an EMBL/GenBank/DDBJ whole genome shotgun (WGS) entry which is preliminary data.</text>
</comment>
<evidence type="ECO:0000313" key="5">
    <source>
        <dbReference type="EMBL" id="KAJ1700164.1"/>
    </source>
</evidence>
<dbReference type="InterPro" id="IPR046960">
    <property type="entry name" value="PPR_At4g14850-like_plant"/>
</dbReference>
<protein>
    <recommendedName>
        <fullName evidence="7">Pentatricopeptide repeat-containing protein</fullName>
    </recommendedName>
</protein>
<feature type="repeat" description="PPR" evidence="3">
    <location>
        <begin position="350"/>
        <end position="384"/>
    </location>
</feature>
<evidence type="ECO:0000256" key="2">
    <source>
        <dbReference type="ARBA" id="ARBA00022946"/>
    </source>
</evidence>
<dbReference type="FunFam" id="1.25.40.10:FF:000031">
    <property type="entry name" value="Pentatricopeptide repeat-containing protein mitochondrial"/>
    <property type="match status" value="1"/>
</dbReference>
<accession>A0A9Q0CU02</accession>
<name>A0A9Q0CU02_9POAL</name>
<feature type="repeat" description="PPR" evidence="3">
    <location>
        <begin position="553"/>
        <end position="587"/>
    </location>
</feature>
<dbReference type="GO" id="GO:0003723">
    <property type="term" value="F:RNA binding"/>
    <property type="evidence" value="ECO:0007669"/>
    <property type="project" value="InterPro"/>
</dbReference>
<sequence>MLSSLSPFQIQHPSVTSSPQLSPCTLPHNCPSTIPLYKITHKNTLVKSLAFPTNTQLYPGETAPFLHSISTSITQTQTQIEDFVDISTLLVSYLRSCTTLAEVKRVHGLSVRLFLSHLNAVSKDLMYAYIRVQQFKSAQKVFDGMSNRDVVSYTMLLEAYRLMGLGDEVLHLFKDMLHNGIEANSYTYVCLLKLCGEWCDFDLGSQLHACVIKGDYMNIISESVLVYFYSQCADITSATNVFDRMFNRDVVAWTTIITAYVQHGSGQEAFSMLSAMQHDGFSPNEFTISSVLKACGNEKALKCGQQLHGAIVKGKYKDDVYVGSSLLTMYARCGAISDAQLVFNKMPRRNSITWTSIIFGYAQNGLGYEAILLFQKMKNRHLCALSETILGILYACGSLKSLYIAKEIHAQLIKNHFSENIRFATTLIWVYCKCREYGYAEKVLERMPDRDAISWTAMISGYKNLGHNIKALELLPNMLWDGVQPNHFTYSSALSACAKVEAMRYGLLIHAFVNKHEKNLSNVFVGSSLLDMYMKCGDVRNAQMVFDKMAERNLVTWKLLILGYVNNGRCRDALKLMLKMQEEGLDVDEFVRGIVISAFGDVQLEMPIGSIVER</sequence>
<organism evidence="5 6">
    <name type="scientific">Rhynchospora breviuscula</name>
    <dbReference type="NCBI Taxonomy" id="2022672"/>
    <lineage>
        <taxon>Eukaryota</taxon>
        <taxon>Viridiplantae</taxon>
        <taxon>Streptophyta</taxon>
        <taxon>Embryophyta</taxon>
        <taxon>Tracheophyta</taxon>
        <taxon>Spermatophyta</taxon>
        <taxon>Magnoliopsida</taxon>
        <taxon>Liliopsida</taxon>
        <taxon>Poales</taxon>
        <taxon>Cyperaceae</taxon>
        <taxon>Cyperoideae</taxon>
        <taxon>Rhynchosporeae</taxon>
        <taxon>Rhynchospora</taxon>
    </lineage>
</organism>
<dbReference type="GO" id="GO:0009451">
    <property type="term" value="P:RNA modification"/>
    <property type="evidence" value="ECO:0007669"/>
    <property type="project" value="InterPro"/>
</dbReference>
<dbReference type="InterPro" id="IPR002885">
    <property type="entry name" value="PPR_rpt"/>
</dbReference>
<dbReference type="AlphaFoldDB" id="A0A9Q0CU02"/>
<dbReference type="InterPro" id="IPR011990">
    <property type="entry name" value="TPR-like_helical_dom_sf"/>
</dbReference>
<keyword evidence="6" id="KW-1185">Reference proteome</keyword>
<dbReference type="Pfam" id="PF13041">
    <property type="entry name" value="PPR_2"/>
    <property type="match status" value="3"/>
</dbReference>
<keyword evidence="2" id="KW-0809">Transit peptide</keyword>
<dbReference type="EMBL" id="JAMQYH010000002">
    <property type="protein sequence ID" value="KAJ1700164.1"/>
    <property type="molecule type" value="Genomic_DNA"/>
</dbReference>